<evidence type="ECO:0000256" key="8">
    <source>
        <dbReference type="ARBA" id="ARBA00022989"/>
    </source>
</evidence>
<evidence type="ECO:0000313" key="14">
    <source>
        <dbReference type="Proteomes" id="UP000823886"/>
    </source>
</evidence>
<evidence type="ECO:0000256" key="2">
    <source>
        <dbReference type="ARBA" id="ARBA00004651"/>
    </source>
</evidence>
<dbReference type="PANTHER" id="PTHR45453:SF2">
    <property type="entry name" value="HISTIDINE KINASE"/>
    <property type="match status" value="1"/>
</dbReference>
<dbReference type="Pfam" id="PF02518">
    <property type="entry name" value="HATPase_c"/>
    <property type="match status" value="1"/>
</dbReference>
<sequence length="341" mass="39327">MRGKDYMKDHRLEIAAAAGILLAMEAVLGLFQSSGELMICILVLGILGTALGLWISWNRKKQFYRELQQRLSGLEEKYLLAEMLQEPEFLEGQMFYDTLRQVTKSMNDEIFSCQRKNDAFREYVETWVHEAKLPIAGMRLLLHGSRDKEARKLKEQVQRLEDCVEQVLYYLRSQVPQKDYRIRRCSLGRITDQAVSRHKDSLILNNIRILQETGEEEVLTDEKWLLFLLGQILSNAVKYRRQEDARIRIFTESSGKAGDTVCLHIRDNGIGIPAEDLPRIFEKSFTGRNGRTLAYSTGMGLYLCHKLCQCLGHKLRAESKEGEYTDISIEFGQDAYVELTS</sequence>
<comment type="caution">
    <text evidence="13">The sequence shown here is derived from an EMBL/GenBank/DDBJ whole genome shotgun (WGS) entry which is preliminary data.</text>
</comment>
<accession>A0A9D2PPZ4</accession>
<keyword evidence="4" id="KW-1003">Cell membrane</keyword>
<evidence type="ECO:0000256" key="9">
    <source>
        <dbReference type="ARBA" id="ARBA00023012"/>
    </source>
</evidence>
<feature type="transmembrane region" description="Helical" evidence="11">
    <location>
        <begin position="37"/>
        <end position="57"/>
    </location>
</feature>
<dbReference type="PRINTS" id="PR00344">
    <property type="entry name" value="BCTRLSENSOR"/>
</dbReference>
<dbReference type="InterPro" id="IPR036890">
    <property type="entry name" value="HATPase_C_sf"/>
</dbReference>
<organism evidence="13 14">
    <name type="scientific">Candidatus Blautia merdavium</name>
    <dbReference type="NCBI Taxonomy" id="2838494"/>
    <lineage>
        <taxon>Bacteria</taxon>
        <taxon>Bacillati</taxon>
        <taxon>Bacillota</taxon>
        <taxon>Clostridia</taxon>
        <taxon>Lachnospirales</taxon>
        <taxon>Lachnospiraceae</taxon>
        <taxon>Blautia</taxon>
    </lineage>
</organism>
<dbReference type="EMBL" id="DWVZ01000115">
    <property type="protein sequence ID" value="HJC63692.1"/>
    <property type="molecule type" value="Genomic_DNA"/>
</dbReference>
<evidence type="ECO:0000256" key="7">
    <source>
        <dbReference type="ARBA" id="ARBA00022777"/>
    </source>
</evidence>
<reference evidence="13" key="1">
    <citation type="journal article" date="2021" name="PeerJ">
        <title>Extensive microbial diversity within the chicken gut microbiome revealed by metagenomics and culture.</title>
        <authorList>
            <person name="Gilroy R."/>
            <person name="Ravi A."/>
            <person name="Getino M."/>
            <person name="Pursley I."/>
            <person name="Horton D.L."/>
            <person name="Alikhan N.F."/>
            <person name="Baker D."/>
            <person name="Gharbi K."/>
            <person name="Hall N."/>
            <person name="Watson M."/>
            <person name="Adriaenssens E.M."/>
            <person name="Foster-Nyarko E."/>
            <person name="Jarju S."/>
            <person name="Secka A."/>
            <person name="Antonio M."/>
            <person name="Oren A."/>
            <person name="Chaudhuri R.R."/>
            <person name="La Ragione R."/>
            <person name="Hildebrand F."/>
            <person name="Pallen M.J."/>
        </authorList>
    </citation>
    <scope>NUCLEOTIDE SEQUENCE</scope>
    <source>
        <strain evidence="13">ChiBcec2-3848</strain>
    </source>
</reference>
<dbReference type="InterPro" id="IPR050351">
    <property type="entry name" value="BphY/WalK/GraS-like"/>
</dbReference>
<evidence type="ECO:0000259" key="12">
    <source>
        <dbReference type="PROSITE" id="PS50109"/>
    </source>
</evidence>
<evidence type="ECO:0000256" key="5">
    <source>
        <dbReference type="ARBA" id="ARBA00022679"/>
    </source>
</evidence>
<dbReference type="InterPro" id="IPR003594">
    <property type="entry name" value="HATPase_dom"/>
</dbReference>
<evidence type="ECO:0000256" key="1">
    <source>
        <dbReference type="ARBA" id="ARBA00000085"/>
    </source>
</evidence>
<proteinExistence type="predicted"/>
<keyword evidence="9" id="KW-0902">Two-component regulatory system</keyword>
<feature type="domain" description="Histidine kinase" evidence="12">
    <location>
        <begin position="126"/>
        <end position="335"/>
    </location>
</feature>
<dbReference type="SUPFAM" id="SSF55874">
    <property type="entry name" value="ATPase domain of HSP90 chaperone/DNA topoisomerase II/histidine kinase"/>
    <property type="match status" value="1"/>
</dbReference>
<dbReference type="Gene3D" id="3.30.565.10">
    <property type="entry name" value="Histidine kinase-like ATPase, C-terminal domain"/>
    <property type="match status" value="1"/>
</dbReference>
<dbReference type="GO" id="GO:0004721">
    <property type="term" value="F:phosphoprotein phosphatase activity"/>
    <property type="evidence" value="ECO:0007669"/>
    <property type="project" value="TreeGrafter"/>
</dbReference>
<reference evidence="13" key="2">
    <citation type="submission" date="2021-04" db="EMBL/GenBank/DDBJ databases">
        <authorList>
            <person name="Gilroy R."/>
        </authorList>
    </citation>
    <scope>NUCLEOTIDE SEQUENCE</scope>
    <source>
        <strain evidence="13">ChiBcec2-3848</strain>
    </source>
</reference>
<dbReference type="PROSITE" id="PS50109">
    <property type="entry name" value="HIS_KIN"/>
    <property type="match status" value="1"/>
</dbReference>
<keyword evidence="6 11" id="KW-0812">Transmembrane</keyword>
<dbReference type="PANTHER" id="PTHR45453">
    <property type="entry name" value="PHOSPHATE REGULON SENSOR PROTEIN PHOR"/>
    <property type="match status" value="1"/>
</dbReference>
<comment type="catalytic activity">
    <reaction evidence="1">
        <text>ATP + protein L-histidine = ADP + protein N-phospho-L-histidine.</text>
        <dbReference type="EC" id="2.7.13.3"/>
    </reaction>
</comment>
<comment type="subcellular location">
    <subcellularLocation>
        <location evidence="2">Cell membrane</location>
        <topology evidence="2">Multi-pass membrane protein</topology>
    </subcellularLocation>
</comment>
<evidence type="ECO:0000256" key="11">
    <source>
        <dbReference type="SAM" id="Phobius"/>
    </source>
</evidence>
<dbReference type="GO" id="GO:0000155">
    <property type="term" value="F:phosphorelay sensor kinase activity"/>
    <property type="evidence" value="ECO:0007669"/>
    <property type="project" value="TreeGrafter"/>
</dbReference>
<gene>
    <name evidence="13" type="ORF">H9753_08755</name>
</gene>
<name>A0A9D2PPZ4_9FIRM</name>
<evidence type="ECO:0000256" key="3">
    <source>
        <dbReference type="ARBA" id="ARBA00012438"/>
    </source>
</evidence>
<keyword evidence="5" id="KW-0808">Transferase</keyword>
<dbReference type="EC" id="2.7.13.3" evidence="3"/>
<dbReference type="AlphaFoldDB" id="A0A9D2PPZ4"/>
<protein>
    <recommendedName>
        <fullName evidence="3">histidine kinase</fullName>
        <ecNumber evidence="3">2.7.13.3</ecNumber>
    </recommendedName>
</protein>
<keyword evidence="7 13" id="KW-0418">Kinase</keyword>
<evidence type="ECO:0000256" key="10">
    <source>
        <dbReference type="ARBA" id="ARBA00023136"/>
    </source>
</evidence>
<evidence type="ECO:0000256" key="6">
    <source>
        <dbReference type="ARBA" id="ARBA00022692"/>
    </source>
</evidence>
<keyword evidence="8 11" id="KW-1133">Transmembrane helix</keyword>
<dbReference type="InterPro" id="IPR005467">
    <property type="entry name" value="His_kinase_dom"/>
</dbReference>
<dbReference type="Proteomes" id="UP000823886">
    <property type="component" value="Unassembled WGS sequence"/>
</dbReference>
<dbReference type="GO" id="GO:0016036">
    <property type="term" value="P:cellular response to phosphate starvation"/>
    <property type="evidence" value="ECO:0007669"/>
    <property type="project" value="TreeGrafter"/>
</dbReference>
<dbReference type="GO" id="GO:0005886">
    <property type="term" value="C:plasma membrane"/>
    <property type="evidence" value="ECO:0007669"/>
    <property type="project" value="UniProtKB-SubCell"/>
</dbReference>
<keyword evidence="10 11" id="KW-0472">Membrane</keyword>
<feature type="transmembrane region" description="Helical" evidence="11">
    <location>
        <begin position="12"/>
        <end position="31"/>
    </location>
</feature>
<evidence type="ECO:0000256" key="4">
    <source>
        <dbReference type="ARBA" id="ARBA00022475"/>
    </source>
</evidence>
<dbReference type="InterPro" id="IPR004358">
    <property type="entry name" value="Sig_transdc_His_kin-like_C"/>
</dbReference>
<evidence type="ECO:0000313" key="13">
    <source>
        <dbReference type="EMBL" id="HJC63692.1"/>
    </source>
</evidence>
<dbReference type="SMART" id="SM00387">
    <property type="entry name" value="HATPase_c"/>
    <property type="match status" value="1"/>
</dbReference>